<proteinExistence type="predicted"/>
<organism evidence="1 2">
    <name type="scientific">Donghicola eburneus</name>
    <dbReference type="NCBI Taxonomy" id="393278"/>
    <lineage>
        <taxon>Bacteria</taxon>
        <taxon>Pseudomonadati</taxon>
        <taxon>Pseudomonadota</taxon>
        <taxon>Alphaproteobacteria</taxon>
        <taxon>Rhodobacterales</taxon>
        <taxon>Roseobacteraceae</taxon>
        <taxon>Donghicola</taxon>
    </lineage>
</organism>
<dbReference type="AlphaFoldDB" id="A0A1M4N0X0"/>
<accession>A0A1M4N0X0</accession>
<protein>
    <submittedName>
        <fullName evidence="1">Transposase</fullName>
    </submittedName>
</protein>
<sequence length="48" mass="5709">MSQHAQFSAPMMRGTTGFHTDHTSRKGLKECQEFHRLIFLFWFCAFRS</sequence>
<gene>
    <name evidence="1" type="ORF">KARMA_0876</name>
</gene>
<dbReference type="Proteomes" id="UP000184085">
    <property type="component" value="Unassembled WGS sequence"/>
</dbReference>
<evidence type="ECO:0000313" key="2">
    <source>
        <dbReference type="Proteomes" id="UP000184085"/>
    </source>
</evidence>
<dbReference type="EMBL" id="FMJB01000034">
    <property type="protein sequence ID" value="SCM66696.1"/>
    <property type="molecule type" value="Genomic_DNA"/>
</dbReference>
<evidence type="ECO:0000313" key="1">
    <source>
        <dbReference type="EMBL" id="SCM66696.1"/>
    </source>
</evidence>
<keyword evidence="2" id="KW-1185">Reference proteome</keyword>
<reference evidence="2" key="1">
    <citation type="submission" date="2016-09" db="EMBL/GenBank/DDBJ databases">
        <authorList>
            <person name="Wibberg D."/>
        </authorList>
    </citation>
    <scope>NUCLEOTIDE SEQUENCE [LARGE SCALE GENOMIC DNA]</scope>
</reference>
<name>A0A1M4N0X0_9RHOB</name>